<feature type="transmembrane region" description="Helical" evidence="2">
    <location>
        <begin position="432"/>
        <end position="450"/>
    </location>
</feature>
<accession>A0A5J6HSI7</accession>
<feature type="compositionally biased region" description="Gly residues" evidence="1">
    <location>
        <begin position="880"/>
        <end position="891"/>
    </location>
</feature>
<feature type="region of interest" description="Disordered" evidence="1">
    <location>
        <begin position="257"/>
        <end position="288"/>
    </location>
</feature>
<keyword evidence="4" id="KW-1185">Reference proteome</keyword>
<keyword evidence="2" id="KW-1133">Transmembrane helix</keyword>
<feature type="compositionally biased region" description="Basic residues" evidence="1">
    <location>
        <begin position="24"/>
        <end position="34"/>
    </location>
</feature>
<feature type="transmembrane region" description="Helical" evidence="2">
    <location>
        <begin position="456"/>
        <end position="477"/>
    </location>
</feature>
<dbReference type="OrthoDB" id="3762066at2"/>
<feature type="transmembrane region" description="Helical" evidence="2">
    <location>
        <begin position="497"/>
        <end position="523"/>
    </location>
</feature>
<keyword evidence="2" id="KW-0472">Membrane</keyword>
<dbReference type="Proteomes" id="UP000326553">
    <property type="component" value="Chromosome"/>
</dbReference>
<keyword evidence="2" id="KW-0812">Transmembrane</keyword>
<protein>
    <submittedName>
        <fullName evidence="3">Uncharacterized protein</fullName>
    </submittedName>
</protein>
<dbReference type="RefSeq" id="WP_055528614.1">
    <property type="nucleotide sequence ID" value="NZ_CP023695.1"/>
</dbReference>
<feature type="region of interest" description="Disordered" evidence="1">
    <location>
        <begin position="870"/>
        <end position="891"/>
    </location>
</feature>
<feature type="region of interest" description="Disordered" evidence="1">
    <location>
        <begin position="1"/>
        <end position="34"/>
    </location>
</feature>
<evidence type="ECO:0000313" key="3">
    <source>
        <dbReference type="EMBL" id="QEV21260.1"/>
    </source>
</evidence>
<feature type="compositionally biased region" description="Low complexity" evidence="1">
    <location>
        <begin position="870"/>
        <end position="879"/>
    </location>
</feature>
<sequence length="891" mass="95836">MDEVGGADDETADGAEDRAERPGLGRHRRTRHPRRGKPSAYALLLLTLTPFSALTCLLTLLLGAVFGRDAGGAAAVLAGLALLGPFAVRASRYRRHTRVEFRLYDKGLVAIAADGTEAVYRWRSAAVFTHGPHRYKLSDSEGAVVTLPPEGEWGQVVRQGVRDEQLAPAADTAVNGGEVPFGELVLSRDGLTVRRRRGRDDFTAWEDVDSLSLTAEGDLVVTSRGSDFPTYFVRPGCQVPNLEIFLDLARRLRARRPRAAHAAAPPTPETAASDEPASTGPASAPRDEREPLIEVPELLALYVTFGVGAWAAWHLGTAQGIDGPGSALLAAVRGALGGILGAVAGIGLAAAVMAAPEIVGVLIVEPLIRWFRHRRYVAAAVLALCAAVPPVALLVVLFRAFPSRLVPLVVLLFFGGWTLLLAVKRCGVSERLIVRHLPDLPGVFLVVLAVEQLVSGDVLTLTPAAGFFFPLAIWLSWRGWRKLKDSARPTVQAAADIVLSVELGLVLSVLLVWLANVLSFTPLQVTVVRGIVEKIQGLTEVHWLYWLAVYTVLALGSYADLRRPDRVARLRRRSRPARFSESRLPLGLTANFARRSLSGVNVGIMVALLFLVALAPVSEGAWKRPMAERYALEVQRRQYAEGATAAYKEIHQQVTAHPRATARLRAVILAVHRAAPSPPGESVNRTALDTARQVGRFQAATLALDEPAPPPEPPPEADDLDGRLAQLDESQRRTAEREQRTDRFAELASLAITRTFDALDLGDNQAVQLVKEYLGGLVEDGPVKKVFHRWGEGVGRPPPEGGRLVRVDIRRLTAVAYERTHAAVARADAGLLAFYGRFGIGIPAEVTSPGLAVDLANQRRYLRQGTGPCTGCVSSTTGGSSTGGGGGGGRR</sequence>
<feature type="transmembrane region" description="Helical" evidence="2">
    <location>
        <begin position="597"/>
        <end position="617"/>
    </location>
</feature>
<feature type="compositionally biased region" description="Low complexity" evidence="1">
    <location>
        <begin position="260"/>
        <end position="277"/>
    </location>
</feature>
<feature type="transmembrane region" description="Helical" evidence="2">
    <location>
        <begin position="543"/>
        <end position="561"/>
    </location>
</feature>
<evidence type="ECO:0000313" key="4">
    <source>
        <dbReference type="Proteomes" id="UP000326553"/>
    </source>
</evidence>
<name>A0A5J6HSI7_STRAD</name>
<evidence type="ECO:0000256" key="2">
    <source>
        <dbReference type="SAM" id="Phobius"/>
    </source>
</evidence>
<feature type="compositionally biased region" description="Acidic residues" evidence="1">
    <location>
        <begin position="1"/>
        <end position="14"/>
    </location>
</feature>
<feature type="transmembrane region" description="Helical" evidence="2">
    <location>
        <begin position="70"/>
        <end position="88"/>
    </location>
</feature>
<feature type="transmembrane region" description="Helical" evidence="2">
    <location>
        <begin position="41"/>
        <end position="64"/>
    </location>
</feature>
<organism evidence="3 4">
    <name type="scientific">Streptomyces alboniger</name>
    <dbReference type="NCBI Taxonomy" id="132473"/>
    <lineage>
        <taxon>Bacteria</taxon>
        <taxon>Bacillati</taxon>
        <taxon>Actinomycetota</taxon>
        <taxon>Actinomycetes</taxon>
        <taxon>Kitasatosporales</taxon>
        <taxon>Streptomycetaceae</taxon>
        <taxon>Streptomyces</taxon>
        <taxon>Streptomyces aurantiacus group</taxon>
    </lineage>
</organism>
<feature type="transmembrane region" description="Helical" evidence="2">
    <location>
        <begin position="298"/>
        <end position="316"/>
    </location>
</feature>
<evidence type="ECO:0000256" key="1">
    <source>
        <dbReference type="SAM" id="MobiDB-lite"/>
    </source>
</evidence>
<feature type="transmembrane region" description="Helical" evidence="2">
    <location>
        <begin position="376"/>
        <end position="398"/>
    </location>
</feature>
<dbReference type="AlphaFoldDB" id="A0A5J6HSI7"/>
<proteinExistence type="predicted"/>
<gene>
    <name evidence="3" type="ORF">CP975_30295</name>
</gene>
<feature type="transmembrane region" description="Helical" evidence="2">
    <location>
        <begin position="404"/>
        <end position="423"/>
    </location>
</feature>
<reference evidence="3 4" key="1">
    <citation type="submission" date="2017-09" db="EMBL/GenBank/DDBJ databases">
        <authorList>
            <person name="Lee N."/>
            <person name="Cho B.-K."/>
        </authorList>
    </citation>
    <scope>NUCLEOTIDE SEQUENCE [LARGE SCALE GENOMIC DNA]</scope>
    <source>
        <strain evidence="3 4">ATCC 12461</strain>
    </source>
</reference>
<feature type="transmembrane region" description="Helical" evidence="2">
    <location>
        <begin position="336"/>
        <end position="364"/>
    </location>
</feature>
<dbReference type="KEGG" id="salw:CP975_30295"/>
<dbReference type="EMBL" id="CP023695">
    <property type="protein sequence ID" value="QEV21260.1"/>
    <property type="molecule type" value="Genomic_DNA"/>
</dbReference>
<feature type="region of interest" description="Disordered" evidence="1">
    <location>
        <begin position="702"/>
        <end position="721"/>
    </location>
</feature>